<dbReference type="GeneID" id="19469791"/>
<dbReference type="PROSITE" id="PS50056">
    <property type="entry name" value="TYR_PHOSPHATASE_2"/>
    <property type="match status" value="1"/>
</dbReference>
<reference evidence="2 3" key="1">
    <citation type="journal article" date="2013" name="BMC Genomics">
        <title>Genomics-driven discovery of the pneumocandin biosynthetic gene cluster in the fungus Glarea lozoyensis.</title>
        <authorList>
            <person name="Chen L."/>
            <person name="Yue Q."/>
            <person name="Zhang X."/>
            <person name="Xiang M."/>
            <person name="Wang C."/>
            <person name="Li S."/>
            <person name="Che Y."/>
            <person name="Ortiz-Lopez F.J."/>
            <person name="Bills G.F."/>
            <person name="Liu X."/>
            <person name="An Z."/>
        </authorList>
    </citation>
    <scope>NUCLEOTIDE SEQUENCE [LARGE SCALE GENOMIC DNA]</scope>
    <source>
        <strain evidence="3">ATCC 20868 / MF5171</strain>
    </source>
</reference>
<dbReference type="Pfam" id="PF13350">
    <property type="entry name" value="Y_phosphatase3"/>
    <property type="match status" value="1"/>
</dbReference>
<dbReference type="InterPro" id="IPR026893">
    <property type="entry name" value="Tyr/Ser_Pase_IphP-type"/>
</dbReference>
<dbReference type="RefSeq" id="XP_008078037.1">
    <property type="nucleotide sequence ID" value="XM_008079846.1"/>
</dbReference>
<dbReference type="PANTHER" id="PTHR31126:SF1">
    <property type="entry name" value="TYROSINE SPECIFIC PROTEIN PHOSPHATASES DOMAIN-CONTAINING PROTEIN"/>
    <property type="match status" value="1"/>
</dbReference>
<keyword evidence="3" id="KW-1185">Reference proteome</keyword>
<dbReference type="FunFam" id="3.90.190.10:FF:000123">
    <property type="entry name" value="Similar to protein tyrosine/serine phosphatase"/>
    <property type="match status" value="1"/>
</dbReference>
<dbReference type="Gene3D" id="3.90.190.10">
    <property type="entry name" value="Protein tyrosine phosphatase superfamily"/>
    <property type="match status" value="1"/>
</dbReference>
<organism evidence="2 3">
    <name type="scientific">Glarea lozoyensis (strain ATCC 20868 / MF5171)</name>
    <dbReference type="NCBI Taxonomy" id="1116229"/>
    <lineage>
        <taxon>Eukaryota</taxon>
        <taxon>Fungi</taxon>
        <taxon>Dikarya</taxon>
        <taxon>Ascomycota</taxon>
        <taxon>Pezizomycotina</taxon>
        <taxon>Leotiomycetes</taxon>
        <taxon>Helotiales</taxon>
        <taxon>Helotiaceae</taxon>
        <taxon>Glarea</taxon>
    </lineage>
</organism>
<protein>
    <submittedName>
        <fullName evidence="2">(Phosphotyrosine protein) phosphatases II</fullName>
    </submittedName>
</protein>
<dbReference type="OrthoDB" id="449382at2759"/>
<feature type="domain" description="Tyrosine specific protein phosphatases" evidence="1">
    <location>
        <begin position="121"/>
        <end position="172"/>
    </location>
</feature>
<dbReference type="AlphaFoldDB" id="S3DBC7"/>
<accession>S3DBC7</accession>
<dbReference type="GO" id="GO:0004721">
    <property type="term" value="F:phosphoprotein phosphatase activity"/>
    <property type="evidence" value="ECO:0007669"/>
    <property type="project" value="InterPro"/>
</dbReference>
<dbReference type="InterPro" id="IPR000387">
    <property type="entry name" value="Tyr_Pase_dom"/>
</dbReference>
<name>S3DBC7_GLAL2</name>
<sequence length="280" mass="30899">MTESSLPSPPFLTIEGIQNFRDLGGYPTSSSRSIRSSVIYRCAEPSQVTKNGIESMKNLRISTAYDLRSNNEIERSKASGRGGVTEWDGCNRVFVPVFSDEDYGPESIALRYADYTADGTEGFVRAYTSILENAPPSYSVILRHLAYKSSEPLIIHCTAGKDRTGVICALVLSLCGVDDEIVAQEYSLTEVGLSQEWKEAVVHHLMSHPALEGNMKGAWNMIGAKAANMFATLRMMREKFVDAETYIVEKCGLSREEVAMIKANMTVNEAPTLHKVPQVL</sequence>
<gene>
    <name evidence="2" type="ORF">GLAREA_10745</name>
</gene>
<dbReference type="EMBL" id="KE145355">
    <property type="protein sequence ID" value="EPE35050.1"/>
    <property type="molecule type" value="Genomic_DNA"/>
</dbReference>
<dbReference type="OMA" id="HTIFDFR"/>
<dbReference type="PANTHER" id="PTHR31126">
    <property type="entry name" value="TYROSINE-PROTEIN PHOSPHATASE"/>
    <property type="match status" value="1"/>
</dbReference>
<dbReference type="SUPFAM" id="SSF52799">
    <property type="entry name" value="(Phosphotyrosine protein) phosphatases II"/>
    <property type="match status" value="1"/>
</dbReference>
<dbReference type="eggNOG" id="ENOG502S4VN">
    <property type="taxonomic scope" value="Eukaryota"/>
</dbReference>
<evidence type="ECO:0000313" key="3">
    <source>
        <dbReference type="Proteomes" id="UP000016922"/>
    </source>
</evidence>
<dbReference type="PROSITE" id="PS00383">
    <property type="entry name" value="TYR_PHOSPHATASE_1"/>
    <property type="match status" value="1"/>
</dbReference>
<dbReference type="KEGG" id="glz:GLAREA_10745"/>
<evidence type="ECO:0000313" key="2">
    <source>
        <dbReference type="EMBL" id="EPE35050.1"/>
    </source>
</evidence>
<dbReference type="Proteomes" id="UP000016922">
    <property type="component" value="Unassembled WGS sequence"/>
</dbReference>
<dbReference type="InterPro" id="IPR029021">
    <property type="entry name" value="Prot-tyrosine_phosphatase-like"/>
</dbReference>
<evidence type="ECO:0000259" key="1">
    <source>
        <dbReference type="PROSITE" id="PS50056"/>
    </source>
</evidence>
<dbReference type="InterPro" id="IPR016130">
    <property type="entry name" value="Tyr_Pase_AS"/>
</dbReference>
<proteinExistence type="predicted"/>
<dbReference type="HOGENOM" id="CLU_057546_1_3_1"/>